<comment type="caution">
    <text evidence="2">The sequence shown here is derived from an EMBL/GenBank/DDBJ whole genome shotgun (WGS) entry which is preliminary data.</text>
</comment>
<evidence type="ECO:0000313" key="3">
    <source>
        <dbReference type="Proteomes" id="UP000722050"/>
    </source>
</evidence>
<dbReference type="Proteomes" id="UP000722050">
    <property type="component" value="Unassembled WGS sequence"/>
</dbReference>
<organism evidence="2 3">
    <name type="scientific">Mogibacterium diversum</name>
    <dbReference type="NCBI Taxonomy" id="114527"/>
    <lineage>
        <taxon>Bacteria</taxon>
        <taxon>Bacillati</taxon>
        <taxon>Bacillota</taxon>
        <taxon>Clostridia</taxon>
        <taxon>Peptostreptococcales</taxon>
        <taxon>Anaerovoracaceae</taxon>
        <taxon>Mogibacterium</taxon>
    </lineage>
</organism>
<feature type="transmembrane region" description="Helical" evidence="1">
    <location>
        <begin position="253"/>
        <end position="274"/>
    </location>
</feature>
<name>A0A930EE71_9FIRM</name>
<keyword evidence="1" id="KW-1133">Transmembrane helix</keyword>
<keyword evidence="1" id="KW-0812">Transmembrane</keyword>
<dbReference type="EMBL" id="JABZQH010000131">
    <property type="protein sequence ID" value="MBF1352323.1"/>
    <property type="molecule type" value="Genomic_DNA"/>
</dbReference>
<feature type="transmembrane region" description="Helical" evidence="1">
    <location>
        <begin position="310"/>
        <end position="334"/>
    </location>
</feature>
<accession>A0A930EE71</accession>
<gene>
    <name evidence="2" type="ORF">HXM71_04275</name>
</gene>
<feature type="transmembrane region" description="Helical" evidence="1">
    <location>
        <begin position="281"/>
        <end position="298"/>
    </location>
</feature>
<keyword evidence="1" id="KW-0472">Membrane</keyword>
<evidence type="ECO:0000313" key="2">
    <source>
        <dbReference type="EMBL" id="MBF1352323.1"/>
    </source>
</evidence>
<feature type="transmembrane region" description="Helical" evidence="1">
    <location>
        <begin position="193"/>
        <end position="217"/>
    </location>
</feature>
<dbReference type="AlphaFoldDB" id="A0A930EE71"/>
<feature type="transmembrane region" description="Helical" evidence="1">
    <location>
        <begin position="162"/>
        <end position="181"/>
    </location>
</feature>
<protein>
    <submittedName>
        <fullName evidence="2">Uncharacterized protein</fullName>
    </submittedName>
</protein>
<sequence>MWYCRSLIKTAIRQPLLWLATCIFAALLLIPVFTNLDIYSINFARNGVVSDEYDYLVKQAESYGSDQRSSESFKTLEKQIELLGNIRLATTSEQFYQASLTYYSFVSSNNLALRLYDNDFYYLAQKAFSQKMQQVPLSNQYETESKLPAIHSISYSLNRLPIVLRFLPAIGTFIALAQITSREKLLGKDQIPYLQRLSGCIGASTIIASSICLCSYIPLLTIELMHNGIGLASYPVVLVQAGTIYTSNALQCAVWSVIYTAVTNMFVSLVLICAFSITRKFLIPLVIFLLVICSSIFAMDHSSHHLLLGWIEYLPIGYLDIGAIVGFVGDVQFFTNKIDYAQPQPLYGLLIFMLWAVLIIFITIGINKLRKLLQADLVGEIKNA</sequence>
<feature type="transmembrane region" description="Helical" evidence="1">
    <location>
        <begin position="346"/>
        <end position="366"/>
    </location>
</feature>
<feature type="transmembrane region" description="Helical" evidence="1">
    <location>
        <begin position="16"/>
        <end position="36"/>
    </location>
</feature>
<evidence type="ECO:0000256" key="1">
    <source>
        <dbReference type="SAM" id="Phobius"/>
    </source>
</evidence>
<reference evidence="2" key="1">
    <citation type="submission" date="2020-04" db="EMBL/GenBank/DDBJ databases">
        <title>Deep metagenomics examines the oral microbiome during advanced dental caries in children, revealing novel taxa and co-occurrences with host molecules.</title>
        <authorList>
            <person name="Baker J.L."/>
            <person name="Morton J.T."/>
            <person name="Dinis M."/>
            <person name="Alvarez R."/>
            <person name="Tran N.C."/>
            <person name="Knight R."/>
            <person name="Edlund A."/>
        </authorList>
    </citation>
    <scope>NUCLEOTIDE SEQUENCE</scope>
    <source>
        <strain evidence="2">JCVI_24_bin.8</strain>
    </source>
</reference>
<proteinExistence type="predicted"/>